<protein>
    <submittedName>
        <fullName evidence="3">YciI family protein</fullName>
    </submittedName>
</protein>
<comment type="similarity">
    <text evidence="1">Belongs to the YciI family.</text>
</comment>
<feature type="domain" description="YCII-related" evidence="2">
    <location>
        <begin position="1"/>
        <end position="90"/>
    </location>
</feature>
<proteinExistence type="inferred from homology"/>
<evidence type="ECO:0000256" key="1">
    <source>
        <dbReference type="ARBA" id="ARBA00007689"/>
    </source>
</evidence>
<dbReference type="PANTHER" id="PTHR33606">
    <property type="entry name" value="PROTEIN YCII"/>
    <property type="match status" value="1"/>
</dbReference>
<organism evidence="3 4">
    <name type="scientific">Vitreoscilla massiliensis</name>
    <dbReference type="NCBI Taxonomy" id="1689272"/>
    <lineage>
        <taxon>Bacteria</taxon>
        <taxon>Pseudomonadati</taxon>
        <taxon>Pseudomonadota</taxon>
        <taxon>Betaproteobacteria</taxon>
        <taxon>Neisseriales</taxon>
        <taxon>Neisseriaceae</taxon>
        <taxon>Vitreoscilla</taxon>
    </lineage>
</organism>
<dbReference type="SUPFAM" id="SSF54909">
    <property type="entry name" value="Dimeric alpha+beta barrel"/>
    <property type="match status" value="1"/>
</dbReference>
<reference evidence="3 4" key="1">
    <citation type="journal article" date="2022" name="Res Sq">
        <title>Evolution of multicellular longitudinally dividing oral cavity symbionts (Neisseriaceae).</title>
        <authorList>
            <person name="Nyongesa S."/>
            <person name="Weber P."/>
            <person name="Bernet E."/>
            <person name="Pullido F."/>
            <person name="Nieckarz M."/>
            <person name="Delaby M."/>
            <person name="Nieves C."/>
            <person name="Viehboeck T."/>
            <person name="Krause N."/>
            <person name="Rivera-Millot A."/>
            <person name="Nakamura A."/>
            <person name="Vischer N."/>
            <person name="VanNieuwenhze M."/>
            <person name="Brun Y."/>
            <person name="Cava F."/>
            <person name="Bulgheresi S."/>
            <person name="Veyrier F."/>
        </authorList>
    </citation>
    <scope>NUCLEOTIDE SEQUENCE [LARGE SCALE GENOMIC DNA]</scope>
    <source>
        <strain evidence="3 4">SN4</strain>
    </source>
</reference>
<dbReference type="InterPro" id="IPR011008">
    <property type="entry name" value="Dimeric_a/b-barrel"/>
</dbReference>
<evidence type="ECO:0000259" key="2">
    <source>
        <dbReference type="Pfam" id="PF03795"/>
    </source>
</evidence>
<keyword evidence="4" id="KW-1185">Reference proteome</keyword>
<evidence type="ECO:0000313" key="4">
    <source>
        <dbReference type="Proteomes" id="UP000832011"/>
    </source>
</evidence>
<dbReference type="Proteomes" id="UP000832011">
    <property type="component" value="Chromosome"/>
</dbReference>
<dbReference type="EMBL" id="CP091511">
    <property type="protein sequence ID" value="UOO88329.1"/>
    <property type="molecule type" value="Genomic_DNA"/>
</dbReference>
<dbReference type="RefSeq" id="WP_058357986.1">
    <property type="nucleotide sequence ID" value="NZ_CABKVG010000010.1"/>
</dbReference>
<dbReference type="PANTHER" id="PTHR33606:SF3">
    <property type="entry name" value="PROTEIN YCII"/>
    <property type="match status" value="1"/>
</dbReference>
<evidence type="ECO:0000313" key="3">
    <source>
        <dbReference type="EMBL" id="UOO88329.1"/>
    </source>
</evidence>
<gene>
    <name evidence="3" type="ORF">LVJ82_12705</name>
</gene>
<sequence>MLYMILATDVDDSTALRQQHRPAHLARLEKMNAEGRLVLAGPTPYPEQEGVSGSLIVAEFDSLDAAEAWAGQDPFALEGVYEEVLIKPFRITLPL</sequence>
<dbReference type="InterPro" id="IPR051807">
    <property type="entry name" value="Sec-metab_biosynth-assoc"/>
</dbReference>
<accession>A0ABY4DXT8</accession>
<dbReference type="Pfam" id="PF03795">
    <property type="entry name" value="YCII"/>
    <property type="match status" value="1"/>
</dbReference>
<dbReference type="Gene3D" id="3.30.70.1060">
    <property type="entry name" value="Dimeric alpha+beta barrel"/>
    <property type="match status" value="1"/>
</dbReference>
<name>A0ABY4DXT8_9NEIS</name>
<dbReference type="NCBIfam" id="NF008473">
    <property type="entry name" value="PRK11370.1"/>
    <property type="match status" value="1"/>
</dbReference>
<dbReference type="InterPro" id="IPR005545">
    <property type="entry name" value="YCII"/>
</dbReference>